<dbReference type="AlphaFoldDB" id="A0AAV2YR85"/>
<organism evidence="2 3">
    <name type="scientific">Lagenidium giganteum</name>
    <dbReference type="NCBI Taxonomy" id="4803"/>
    <lineage>
        <taxon>Eukaryota</taxon>
        <taxon>Sar</taxon>
        <taxon>Stramenopiles</taxon>
        <taxon>Oomycota</taxon>
        <taxon>Peronosporomycetes</taxon>
        <taxon>Pythiales</taxon>
        <taxon>Pythiaceae</taxon>
    </lineage>
</organism>
<dbReference type="PANTHER" id="PTHR45125">
    <property type="entry name" value="F21J9.4-RELATED"/>
    <property type="match status" value="1"/>
</dbReference>
<name>A0AAV2YR85_9STRA</name>
<dbReference type="EMBL" id="DAKRPA010000172">
    <property type="protein sequence ID" value="DAZ96303.1"/>
    <property type="molecule type" value="Genomic_DNA"/>
</dbReference>
<dbReference type="Proteomes" id="UP001146120">
    <property type="component" value="Unassembled WGS sequence"/>
</dbReference>
<feature type="non-terminal residue" evidence="2">
    <location>
        <position position="1"/>
    </location>
</feature>
<evidence type="ECO:0000313" key="2">
    <source>
        <dbReference type="EMBL" id="DAZ96303.1"/>
    </source>
</evidence>
<proteinExistence type="predicted"/>
<reference evidence="2" key="2">
    <citation type="journal article" date="2023" name="Microbiol Resour">
        <title>Decontamination and Annotation of the Draft Genome Sequence of the Oomycete Lagenidium giganteum ARSEF 373.</title>
        <authorList>
            <person name="Morgan W.R."/>
            <person name="Tartar A."/>
        </authorList>
    </citation>
    <scope>NUCLEOTIDE SEQUENCE</scope>
    <source>
        <strain evidence="2">ARSEF 373</strain>
    </source>
</reference>
<evidence type="ECO:0008006" key="4">
    <source>
        <dbReference type="Google" id="ProtNLM"/>
    </source>
</evidence>
<evidence type="ECO:0000313" key="3">
    <source>
        <dbReference type="Proteomes" id="UP001146120"/>
    </source>
</evidence>
<feature type="compositionally biased region" description="Basic and acidic residues" evidence="1">
    <location>
        <begin position="144"/>
        <end position="167"/>
    </location>
</feature>
<sequence length="187" mass="21344">AILRTDRSPFLFLVGNISRQLEQQLPRRMGRGRKWSSHENESLVRSYIAVSEDSVHGTEQNDDRSAQALRNLWHTISHDVAKFVGCNAIVESRKKSGKGPEDVLSDAKILFCEQQGMEFAFVPKFTSATRHRHPKRPNSVCQESEQRPMGRKNAKESHRLTGSDDRNLLREVVQENDSHRDALLAEI</sequence>
<protein>
    <recommendedName>
        <fullName evidence="4">Myb-like domain-containing protein</fullName>
    </recommendedName>
</protein>
<reference evidence="2" key="1">
    <citation type="submission" date="2022-11" db="EMBL/GenBank/DDBJ databases">
        <authorList>
            <person name="Morgan W.R."/>
            <person name="Tartar A."/>
        </authorList>
    </citation>
    <scope>NUCLEOTIDE SEQUENCE</scope>
    <source>
        <strain evidence="2">ARSEF 373</strain>
    </source>
</reference>
<comment type="caution">
    <text evidence="2">The sequence shown here is derived from an EMBL/GenBank/DDBJ whole genome shotgun (WGS) entry which is preliminary data.</text>
</comment>
<keyword evidence="3" id="KW-1185">Reference proteome</keyword>
<gene>
    <name evidence="2" type="ORF">N0F65_008336</name>
</gene>
<accession>A0AAV2YR85</accession>
<feature type="region of interest" description="Disordered" evidence="1">
    <location>
        <begin position="128"/>
        <end position="167"/>
    </location>
</feature>
<evidence type="ECO:0000256" key="1">
    <source>
        <dbReference type="SAM" id="MobiDB-lite"/>
    </source>
</evidence>